<sequence length="169" mass="19002">MGLNVSIIYDSMEEYEEQFSKIASLLGDKVRAVMLWNMLDGRAFTASELAICASVSSQSASNHLNKLVTAKLLVVEKQGRHRYYRYASEEVARVVETMGSLITISEKDRSIPVTTPKDLTFARTCYDHLAGKLGVQVTKALVDNHILVLEEKVHIKHEERSHIKGFGMF</sequence>
<dbReference type="InterPro" id="IPR011991">
    <property type="entry name" value="ArsR-like_HTH"/>
</dbReference>
<dbReference type="Proteomes" id="UP001597459">
    <property type="component" value="Unassembled WGS sequence"/>
</dbReference>
<evidence type="ECO:0000259" key="1">
    <source>
        <dbReference type="PROSITE" id="PS50987"/>
    </source>
</evidence>
<evidence type="ECO:0000313" key="2">
    <source>
        <dbReference type="EMBL" id="MFD2590342.1"/>
    </source>
</evidence>
<dbReference type="Pfam" id="PF12840">
    <property type="entry name" value="HTH_20"/>
    <property type="match status" value="1"/>
</dbReference>
<protein>
    <submittedName>
        <fullName evidence="2">ArsR/SmtB family transcription factor</fullName>
    </submittedName>
</protein>
<proteinExistence type="predicted"/>
<accession>A0ABW5N497</accession>
<dbReference type="InterPro" id="IPR036390">
    <property type="entry name" value="WH_DNA-bd_sf"/>
</dbReference>
<feature type="domain" description="HTH arsR-type" evidence="1">
    <location>
        <begin position="11"/>
        <end position="106"/>
    </location>
</feature>
<dbReference type="PANTHER" id="PTHR39168">
    <property type="entry name" value="TRANSCRIPTIONAL REGULATOR-RELATED"/>
    <property type="match status" value="1"/>
</dbReference>
<gene>
    <name evidence="2" type="ORF">ACFSTE_05825</name>
</gene>
<dbReference type="CDD" id="cd00090">
    <property type="entry name" value="HTH_ARSR"/>
    <property type="match status" value="1"/>
</dbReference>
<organism evidence="2 3">
    <name type="scientific">Aquimarina hainanensis</name>
    <dbReference type="NCBI Taxonomy" id="1578017"/>
    <lineage>
        <taxon>Bacteria</taxon>
        <taxon>Pseudomonadati</taxon>
        <taxon>Bacteroidota</taxon>
        <taxon>Flavobacteriia</taxon>
        <taxon>Flavobacteriales</taxon>
        <taxon>Flavobacteriaceae</taxon>
        <taxon>Aquimarina</taxon>
    </lineage>
</organism>
<dbReference type="InterPro" id="IPR052543">
    <property type="entry name" value="HTH_Metal-responsive_Reg"/>
</dbReference>
<dbReference type="InterPro" id="IPR036388">
    <property type="entry name" value="WH-like_DNA-bd_sf"/>
</dbReference>
<evidence type="ECO:0000313" key="3">
    <source>
        <dbReference type="Proteomes" id="UP001597459"/>
    </source>
</evidence>
<reference evidence="3" key="1">
    <citation type="journal article" date="2019" name="Int. J. Syst. Evol. Microbiol.">
        <title>The Global Catalogue of Microorganisms (GCM) 10K type strain sequencing project: providing services to taxonomists for standard genome sequencing and annotation.</title>
        <authorList>
            <consortium name="The Broad Institute Genomics Platform"/>
            <consortium name="The Broad Institute Genome Sequencing Center for Infectious Disease"/>
            <person name="Wu L."/>
            <person name="Ma J."/>
        </authorList>
    </citation>
    <scope>NUCLEOTIDE SEQUENCE [LARGE SCALE GENOMIC DNA]</scope>
    <source>
        <strain evidence="3">KCTC 42423</strain>
    </source>
</reference>
<name>A0ABW5N497_9FLAO</name>
<dbReference type="Gene3D" id="1.10.10.10">
    <property type="entry name" value="Winged helix-like DNA-binding domain superfamily/Winged helix DNA-binding domain"/>
    <property type="match status" value="1"/>
</dbReference>
<dbReference type="PANTHER" id="PTHR39168:SF1">
    <property type="entry name" value="TRANSCRIPTIONAL REGULATORY PROTEIN"/>
    <property type="match status" value="1"/>
</dbReference>
<keyword evidence="3" id="KW-1185">Reference proteome</keyword>
<dbReference type="PROSITE" id="PS50987">
    <property type="entry name" value="HTH_ARSR_2"/>
    <property type="match status" value="1"/>
</dbReference>
<dbReference type="SUPFAM" id="SSF46785">
    <property type="entry name" value="Winged helix' DNA-binding domain"/>
    <property type="match status" value="1"/>
</dbReference>
<dbReference type="InterPro" id="IPR001845">
    <property type="entry name" value="HTH_ArsR_DNA-bd_dom"/>
</dbReference>
<comment type="caution">
    <text evidence="2">The sequence shown here is derived from an EMBL/GenBank/DDBJ whole genome shotgun (WGS) entry which is preliminary data.</text>
</comment>
<dbReference type="EMBL" id="JBHULX010000004">
    <property type="protein sequence ID" value="MFD2590342.1"/>
    <property type="molecule type" value="Genomic_DNA"/>
</dbReference>
<dbReference type="SMART" id="SM00418">
    <property type="entry name" value="HTH_ARSR"/>
    <property type="match status" value="1"/>
</dbReference>